<dbReference type="AlphaFoldDB" id="A0A8J6MWT4"/>
<comment type="caution">
    <text evidence="2">The sequence shown here is derived from an EMBL/GenBank/DDBJ whole genome shotgun (WGS) entry which is preliminary data.</text>
</comment>
<evidence type="ECO:0000313" key="2">
    <source>
        <dbReference type="EMBL" id="MBC8176115.1"/>
    </source>
</evidence>
<dbReference type="InterPro" id="IPR002563">
    <property type="entry name" value="Flavin_Rdtase-like_dom"/>
</dbReference>
<accession>A0A8J6MWT4</accession>
<feature type="domain" description="Flavin reductase like" evidence="1">
    <location>
        <begin position="8"/>
        <end position="49"/>
    </location>
</feature>
<feature type="non-terminal residue" evidence="2">
    <location>
        <position position="49"/>
    </location>
</feature>
<dbReference type="SUPFAM" id="SSF50475">
    <property type="entry name" value="FMN-binding split barrel"/>
    <property type="match status" value="1"/>
</dbReference>
<evidence type="ECO:0000313" key="3">
    <source>
        <dbReference type="Proteomes" id="UP000650524"/>
    </source>
</evidence>
<name>A0A8J6MWT4_9DELT</name>
<dbReference type="Gene3D" id="2.30.110.10">
    <property type="entry name" value="Electron Transport, Fmn-binding Protein, Chain A"/>
    <property type="match status" value="1"/>
</dbReference>
<organism evidence="2 3">
    <name type="scientific">Candidatus Desulfacyla euxinica</name>
    <dbReference type="NCBI Taxonomy" id="2841693"/>
    <lineage>
        <taxon>Bacteria</taxon>
        <taxon>Deltaproteobacteria</taxon>
        <taxon>Candidatus Desulfacyla</taxon>
    </lineage>
</organism>
<dbReference type="GO" id="GO:0016646">
    <property type="term" value="F:oxidoreductase activity, acting on the CH-NH group of donors, NAD or NADP as acceptor"/>
    <property type="evidence" value="ECO:0007669"/>
    <property type="project" value="UniProtKB-ARBA"/>
</dbReference>
<dbReference type="Proteomes" id="UP000650524">
    <property type="component" value="Unassembled WGS sequence"/>
</dbReference>
<dbReference type="InterPro" id="IPR012349">
    <property type="entry name" value="Split_barrel_FMN-bd"/>
</dbReference>
<sequence length="49" mass="5277">MDAFNKGVTLGVYIVTVKAGDRINGMTAAWISRVSRNPPMVMVSIGHKS</sequence>
<evidence type="ECO:0000259" key="1">
    <source>
        <dbReference type="Pfam" id="PF01613"/>
    </source>
</evidence>
<dbReference type="EMBL" id="JACNJD010000093">
    <property type="protein sequence ID" value="MBC8176115.1"/>
    <property type="molecule type" value="Genomic_DNA"/>
</dbReference>
<proteinExistence type="predicted"/>
<gene>
    <name evidence="2" type="ORF">H8E19_01820</name>
</gene>
<protein>
    <submittedName>
        <fullName evidence="2">Flavin reductase</fullName>
    </submittedName>
</protein>
<dbReference type="Pfam" id="PF01613">
    <property type="entry name" value="Flavin_Reduct"/>
    <property type="match status" value="1"/>
</dbReference>
<dbReference type="GO" id="GO:0010181">
    <property type="term" value="F:FMN binding"/>
    <property type="evidence" value="ECO:0007669"/>
    <property type="project" value="InterPro"/>
</dbReference>
<reference evidence="2 3" key="1">
    <citation type="submission" date="2020-08" db="EMBL/GenBank/DDBJ databases">
        <title>Bridging the membrane lipid divide: bacteria of the FCB group superphylum have the potential to synthesize archaeal ether lipids.</title>
        <authorList>
            <person name="Villanueva L."/>
            <person name="Von Meijenfeldt F.A.B."/>
            <person name="Westbye A.B."/>
            <person name="Yadav S."/>
            <person name="Hopmans E.C."/>
            <person name="Dutilh B.E."/>
            <person name="Sinninghe Damste J.S."/>
        </authorList>
    </citation>
    <scope>NUCLEOTIDE SEQUENCE [LARGE SCALE GENOMIC DNA]</scope>
    <source>
        <strain evidence="2">NIOZ-UU27</strain>
    </source>
</reference>